<dbReference type="Proteomes" id="UP000019423">
    <property type="component" value="Chromosome"/>
</dbReference>
<dbReference type="STRING" id="1227739.Hsw_4213"/>
<dbReference type="InterPro" id="IPR011083">
    <property type="entry name" value="Phage_tail_collar_dom"/>
</dbReference>
<gene>
    <name evidence="2" type="ORF">Hsw_4213</name>
</gene>
<dbReference type="EMBL" id="CP007145">
    <property type="protein sequence ID" value="AHJ99808.1"/>
    <property type="molecule type" value="Genomic_DNA"/>
</dbReference>
<dbReference type="PATRIC" id="fig|1227739.3.peg.4359"/>
<evidence type="ECO:0000313" key="2">
    <source>
        <dbReference type="EMBL" id="AHJ99808.1"/>
    </source>
</evidence>
<dbReference type="InterPro" id="IPR037053">
    <property type="entry name" value="Phage_tail_collar_dom_sf"/>
</dbReference>
<organism evidence="2 3">
    <name type="scientific">Hymenobacter swuensis DY53</name>
    <dbReference type="NCBI Taxonomy" id="1227739"/>
    <lineage>
        <taxon>Bacteria</taxon>
        <taxon>Pseudomonadati</taxon>
        <taxon>Bacteroidota</taxon>
        <taxon>Cytophagia</taxon>
        <taxon>Cytophagales</taxon>
        <taxon>Hymenobacteraceae</taxon>
        <taxon>Hymenobacter</taxon>
    </lineage>
</organism>
<proteinExistence type="predicted"/>
<dbReference type="KEGG" id="hsw:Hsw_4213"/>
<evidence type="ECO:0000313" key="3">
    <source>
        <dbReference type="Proteomes" id="UP000019423"/>
    </source>
</evidence>
<sequence length="217" mass="22756">MADFSSSASGSTAGRRSLRQRLQRWLRPGAAAQPRQLVSMRPNSSQPFVGEIAIFAGNFAPAGWMFCHGQLLPISEYETLFQLIGTTYGGDGQETFALPNLQSRVPVHMGSGPGLSNYQLAEAAGVESVSLSTQQIPSHTHAVGASASPGTSASPLGYVPADSGSGSAQYTQSTASLVKQPTQPLGVVGGSQPHENMQPYLVVNYIISLYGTFPSPT</sequence>
<keyword evidence="3" id="KW-1185">Reference proteome</keyword>
<dbReference type="Pfam" id="PF07484">
    <property type="entry name" value="Collar"/>
    <property type="match status" value="1"/>
</dbReference>
<dbReference type="AlphaFoldDB" id="W8F4A7"/>
<feature type="domain" description="Phage tail collar" evidence="1">
    <location>
        <begin position="50"/>
        <end position="106"/>
    </location>
</feature>
<reference evidence="2 3" key="1">
    <citation type="submission" date="2014-01" db="EMBL/GenBank/DDBJ databases">
        <title>Complete genome sequence of ionizing-radiation resistance bacterium Hymenobacter swuensis DY53.</title>
        <authorList>
            <person name="Jung J.-H."/>
            <person name="Jeong S.-W."/>
            <person name="Joe M.-H."/>
            <person name="Cho y.-j."/>
            <person name="Kim M.-K."/>
            <person name="Lim S.-Y."/>
        </authorList>
    </citation>
    <scope>NUCLEOTIDE SEQUENCE [LARGE SCALE GENOMIC DNA]</scope>
    <source>
        <strain evidence="2 3">DY53</strain>
    </source>
</reference>
<dbReference type="RefSeq" id="WP_231501337.1">
    <property type="nucleotide sequence ID" value="NZ_CP007145.1"/>
</dbReference>
<dbReference type="Gene3D" id="3.90.1340.10">
    <property type="entry name" value="Phage tail collar domain"/>
    <property type="match status" value="1"/>
</dbReference>
<protein>
    <submittedName>
        <fullName evidence="2">Microcystin dependent protein</fullName>
    </submittedName>
</protein>
<evidence type="ECO:0000259" key="1">
    <source>
        <dbReference type="Pfam" id="PF07484"/>
    </source>
</evidence>
<name>W8F4A7_9BACT</name>
<accession>W8F4A7</accession>
<dbReference type="HOGENOM" id="CLU_087872_0_0_10"/>
<dbReference type="SUPFAM" id="SSF88874">
    <property type="entry name" value="Receptor-binding domain of short tail fibre protein gp12"/>
    <property type="match status" value="1"/>
</dbReference>
<dbReference type="eggNOG" id="COG4675">
    <property type="taxonomic scope" value="Bacteria"/>
</dbReference>